<dbReference type="Gene3D" id="1.20.1530.20">
    <property type="match status" value="1"/>
</dbReference>
<dbReference type="InterPro" id="IPR002657">
    <property type="entry name" value="BilAc:Na_symport/Acr3"/>
</dbReference>
<dbReference type="EMBL" id="BJUB01000003">
    <property type="protein sequence ID" value="GEK20815.1"/>
    <property type="molecule type" value="Genomic_DNA"/>
</dbReference>
<dbReference type="Proteomes" id="UP000321118">
    <property type="component" value="Unassembled WGS sequence"/>
</dbReference>
<comment type="subcellular location">
    <subcellularLocation>
        <location evidence="1">Membrane</location>
        <topology evidence="1">Multi-pass membrane protein</topology>
    </subcellularLocation>
</comment>
<feature type="transmembrane region" description="Helical" evidence="5">
    <location>
        <begin position="134"/>
        <end position="152"/>
    </location>
</feature>
<dbReference type="RefSeq" id="WP_222594501.1">
    <property type="nucleotide sequence ID" value="NZ_BJUB01000003.1"/>
</dbReference>
<comment type="caution">
    <text evidence="6">The sequence shown here is derived from an EMBL/GenBank/DDBJ whole genome shotgun (WGS) entry which is preliminary data.</text>
</comment>
<feature type="transmembrane region" description="Helical" evidence="5">
    <location>
        <begin position="227"/>
        <end position="246"/>
    </location>
</feature>
<evidence type="ECO:0000256" key="3">
    <source>
        <dbReference type="ARBA" id="ARBA00022989"/>
    </source>
</evidence>
<dbReference type="GO" id="GO:0016020">
    <property type="term" value="C:membrane"/>
    <property type="evidence" value="ECO:0007669"/>
    <property type="project" value="UniProtKB-SubCell"/>
</dbReference>
<sequence length="285" mass="29364">MSDALLDVAKVAILTFVLASMVALGLSLTVRQIVEPLRNARLVVLALVSNFVVAPAVAWGLAEVLGLDDSLTLGLLLLGTAAGAPFLPKLAQLAKGDVPYSVGLMILLMVVTIPYVPLVLGWLAPGLEVGAWDIAKPLVFLMLLPLAVALAVRARYDEAKALAAPLNTVGTVALALGLVLAVGLGLPELVDSFGTGAFVASALFVVVTLVVGYLIGGSDRDTRVVSGLGAAQRNLSAALLIATTSFTDQPEVLVMVMVGAVLIELILLPVAAELGRRAVRAPTPK</sequence>
<dbReference type="InterPro" id="IPR004710">
    <property type="entry name" value="Bilac:Na_transpt"/>
</dbReference>
<gene>
    <name evidence="6" type="ORF">CXY01_13350</name>
</gene>
<evidence type="ECO:0000313" key="6">
    <source>
        <dbReference type="EMBL" id="GEK20815.1"/>
    </source>
</evidence>
<organism evidence="6 7">
    <name type="scientific">Cellulomonas xylanilytica</name>
    <dbReference type="NCBI Taxonomy" id="233583"/>
    <lineage>
        <taxon>Bacteria</taxon>
        <taxon>Bacillati</taxon>
        <taxon>Actinomycetota</taxon>
        <taxon>Actinomycetes</taxon>
        <taxon>Micrococcales</taxon>
        <taxon>Cellulomonadaceae</taxon>
        <taxon>Cellulomonas</taxon>
    </lineage>
</organism>
<accession>A0A510V6N7</accession>
<evidence type="ECO:0000313" key="7">
    <source>
        <dbReference type="Proteomes" id="UP000321118"/>
    </source>
</evidence>
<name>A0A510V6N7_9CELL</name>
<keyword evidence="4 5" id="KW-0472">Membrane</keyword>
<feature type="transmembrane region" description="Helical" evidence="5">
    <location>
        <begin position="252"/>
        <end position="272"/>
    </location>
</feature>
<evidence type="ECO:0000256" key="1">
    <source>
        <dbReference type="ARBA" id="ARBA00004141"/>
    </source>
</evidence>
<dbReference type="PANTHER" id="PTHR10361:SF28">
    <property type="entry name" value="P3 PROTEIN-RELATED"/>
    <property type="match status" value="1"/>
</dbReference>
<evidence type="ECO:0000256" key="2">
    <source>
        <dbReference type="ARBA" id="ARBA00022692"/>
    </source>
</evidence>
<feature type="transmembrane region" description="Helical" evidence="5">
    <location>
        <begin position="71"/>
        <end position="88"/>
    </location>
</feature>
<keyword evidence="3 5" id="KW-1133">Transmembrane helix</keyword>
<feature type="transmembrane region" description="Helical" evidence="5">
    <location>
        <begin position="164"/>
        <end position="186"/>
    </location>
</feature>
<dbReference type="InterPro" id="IPR038770">
    <property type="entry name" value="Na+/solute_symporter_sf"/>
</dbReference>
<reference evidence="6 7" key="1">
    <citation type="submission" date="2019-07" db="EMBL/GenBank/DDBJ databases">
        <title>Whole genome shotgun sequence of Cellulomonas xylanilytica NBRC 101102.</title>
        <authorList>
            <person name="Hosoyama A."/>
            <person name="Uohara A."/>
            <person name="Ohji S."/>
            <person name="Ichikawa N."/>
        </authorList>
    </citation>
    <scope>NUCLEOTIDE SEQUENCE [LARGE SCALE GENOMIC DNA]</scope>
    <source>
        <strain evidence="6 7">NBRC 101102</strain>
    </source>
</reference>
<dbReference type="Pfam" id="PF01758">
    <property type="entry name" value="SBF"/>
    <property type="match status" value="1"/>
</dbReference>
<proteinExistence type="predicted"/>
<feature type="transmembrane region" description="Helical" evidence="5">
    <location>
        <begin position="192"/>
        <end position="215"/>
    </location>
</feature>
<evidence type="ECO:0000256" key="5">
    <source>
        <dbReference type="SAM" id="Phobius"/>
    </source>
</evidence>
<keyword evidence="2 5" id="KW-0812">Transmembrane</keyword>
<dbReference type="PANTHER" id="PTHR10361">
    <property type="entry name" value="SODIUM-BILE ACID COTRANSPORTER"/>
    <property type="match status" value="1"/>
</dbReference>
<feature type="transmembrane region" description="Helical" evidence="5">
    <location>
        <begin position="42"/>
        <end position="65"/>
    </location>
</feature>
<protein>
    <submittedName>
        <fullName evidence="6">Transporter</fullName>
    </submittedName>
</protein>
<feature type="transmembrane region" description="Helical" evidence="5">
    <location>
        <begin position="100"/>
        <end position="122"/>
    </location>
</feature>
<dbReference type="AlphaFoldDB" id="A0A510V6N7"/>
<evidence type="ECO:0000256" key="4">
    <source>
        <dbReference type="ARBA" id="ARBA00023136"/>
    </source>
</evidence>
<feature type="transmembrane region" description="Helical" evidence="5">
    <location>
        <begin position="12"/>
        <end position="30"/>
    </location>
</feature>
<keyword evidence="7" id="KW-1185">Reference proteome</keyword>